<evidence type="ECO:0000313" key="19">
    <source>
        <dbReference type="Proteomes" id="UP001321825"/>
    </source>
</evidence>
<dbReference type="Gene3D" id="3.40.430.10">
    <property type="entry name" value="Dihydrofolate Reductase, subunit A"/>
    <property type="match status" value="1"/>
</dbReference>
<dbReference type="SUPFAM" id="SSF53927">
    <property type="entry name" value="Cytidine deaminase-like"/>
    <property type="match status" value="1"/>
</dbReference>
<feature type="binding site" evidence="16">
    <location>
        <position position="78"/>
    </location>
    <ligand>
        <name>Zn(2+)</name>
        <dbReference type="ChEBI" id="CHEBI:29105"/>
        <note>catalytic</note>
    </ligand>
</feature>
<feature type="binding site" evidence="15">
    <location>
        <position position="226"/>
    </location>
    <ligand>
        <name>NADP(+)</name>
        <dbReference type="ChEBI" id="CHEBI:58349"/>
    </ligand>
</feature>
<dbReference type="EC" id="1.1.1.193" evidence="13"/>
<comment type="similarity">
    <text evidence="5 13">In the C-terminal section; belongs to the HTP reductase family.</text>
</comment>
<feature type="binding site" evidence="15">
    <location>
        <position position="203"/>
    </location>
    <ligand>
        <name>substrate</name>
    </ligand>
</feature>
<keyword evidence="10 13" id="KW-0521">NADP</keyword>
<dbReference type="AlphaFoldDB" id="A0AAU9C3M0"/>
<evidence type="ECO:0000256" key="14">
    <source>
        <dbReference type="PIRSR" id="PIRSR006769-1"/>
    </source>
</evidence>
<dbReference type="KEGG" id="mcau:MIT9_P1390"/>
<evidence type="ECO:0000256" key="11">
    <source>
        <dbReference type="ARBA" id="ARBA00023002"/>
    </source>
</evidence>
<gene>
    <name evidence="18" type="ORF">MIT9_P1390</name>
</gene>
<feature type="binding site" evidence="15">
    <location>
        <position position="173"/>
    </location>
    <ligand>
        <name>NADP(+)</name>
        <dbReference type="ChEBI" id="CHEBI:58349"/>
    </ligand>
</feature>
<keyword evidence="9 13" id="KW-0862">Zinc</keyword>
<dbReference type="Pfam" id="PF00383">
    <property type="entry name" value="dCMP_cyt_deam_1"/>
    <property type="match status" value="1"/>
</dbReference>
<feature type="binding site" evidence="15">
    <location>
        <position position="210"/>
    </location>
    <ligand>
        <name>substrate</name>
    </ligand>
</feature>
<dbReference type="PROSITE" id="PS51747">
    <property type="entry name" value="CYT_DCMP_DEAMINASES_2"/>
    <property type="match status" value="1"/>
</dbReference>
<protein>
    <recommendedName>
        <fullName evidence="13">Riboflavin biosynthesis protein RibD</fullName>
    </recommendedName>
    <domain>
        <recommendedName>
            <fullName evidence="13">Diaminohydroxyphosphoribosylaminopyrimidine deaminase</fullName>
            <shortName evidence="13">DRAP deaminase</shortName>
            <ecNumber evidence="13">3.5.4.26</ecNumber>
        </recommendedName>
        <alternativeName>
            <fullName evidence="13">Riboflavin-specific deaminase</fullName>
        </alternativeName>
    </domain>
    <domain>
        <recommendedName>
            <fullName evidence="13">5-amino-6-(5-phosphoribosylamino)uracil reductase</fullName>
            <ecNumber evidence="13">1.1.1.193</ecNumber>
        </recommendedName>
        <alternativeName>
            <fullName evidence="13">HTP reductase</fullName>
        </alternativeName>
    </domain>
</protein>
<keyword evidence="12" id="KW-0511">Multifunctional enzyme</keyword>
<evidence type="ECO:0000256" key="5">
    <source>
        <dbReference type="ARBA" id="ARBA00007417"/>
    </source>
</evidence>
<evidence type="ECO:0000256" key="13">
    <source>
        <dbReference type="PIRNR" id="PIRNR006769"/>
    </source>
</evidence>
<feature type="binding site" evidence="15">
    <location>
        <position position="199"/>
    </location>
    <ligand>
        <name>NADP(+)</name>
        <dbReference type="ChEBI" id="CHEBI:58349"/>
    </ligand>
</feature>
<dbReference type="InterPro" id="IPR002734">
    <property type="entry name" value="RibDG_C"/>
</dbReference>
<dbReference type="InterPro" id="IPR002125">
    <property type="entry name" value="CMP_dCMP_dom"/>
</dbReference>
<dbReference type="NCBIfam" id="TIGR00227">
    <property type="entry name" value="ribD_Cterm"/>
    <property type="match status" value="1"/>
</dbReference>
<feature type="binding site" evidence="15">
    <location>
        <position position="187"/>
    </location>
    <ligand>
        <name>substrate</name>
    </ligand>
</feature>
<evidence type="ECO:0000256" key="8">
    <source>
        <dbReference type="ARBA" id="ARBA00022801"/>
    </source>
</evidence>
<feature type="domain" description="CMP/dCMP-type deaminase" evidence="17">
    <location>
        <begin position="4"/>
        <end position="126"/>
    </location>
</feature>
<evidence type="ECO:0000256" key="6">
    <source>
        <dbReference type="ARBA" id="ARBA00022619"/>
    </source>
</evidence>
<feature type="binding site" evidence="15">
    <location>
        <position position="207"/>
    </location>
    <ligand>
        <name>substrate</name>
    </ligand>
</feature>
<evidence type="ECO:0000259" key="17">
    <source>
        <dbReference type="PROSITE" id="PS51747"/>
    </source>
</evidence>
<dbReference type="InterPro" id="IPR024072">
    <property type="entry name" value="DHFR-like_dom_sf"/>
</dbReference>
<comment type="pathway">
    <text evidence="3 13">Cofactor biosynthesis; riboflavin biosynthesis; 5-amino-6-(D-ribitylamino)uracil from GTP: step 3/4.</text>
</comment>
<dbReference type="PROSITE" id="PS00903">
    <property type="entry name" value="CYT_DCMP_DEAMINASES_1"/>
    <property type="match status" value="1"/>
</dbReference>
<dbReference type="RefSeq" id="WP_317704239.1">
    <property type="nucleotide sequence ID" value="NZ_AP024714.1"/>
</dbReference>
<dbReference type="CDD" id="cd01284">
    <property type="entry name" value="Riboflavin_deaminase-reductase"/>
    <property type="match status" value="1"/>
</dbReference>
<dbReference type="PANTHER" id="PTHR38011:SF7">
    <property type="entry name" value="2,5-DIAMINO-6-RIBOSYLAMINO-4(3H)-PYRIMIDINONE 5'-PHOSPHATE REDUCTASE"/>
    <property type="match status" value="1"/>
</dbReference>
<proteinExistence type="inferred from homology"/>
<dbReference type="NCBIfam" id="TIGR00326">
    <property type="entry name" value="eubact_ribD"/>
    <property type="match status" value="1"/>
</dbReference>
<evidence type="ECO:0000256" key="3">
    <source>
        <dbReference type="ARBA" id="ARBA00004910"/>
    </source>
</evidence>
<dbReference type="EMBL" id="AP024714">
    <property type="protein sequence ID" value="BCX81810.1"/>
    <property type="molecule type" value="Genomic_DNA"/>
</dbReference>
<evidence type="ECO:0000256" key="15">
    <source>
        <dbReference type="PIRSR" id="PIRSR006769-2"/>
    </source>
</evidence>
<feature type="binding site" evidence="15">
    <location>
        <position position="157"/>
    </location>
    <ligand>
        <name>NADP(+)</name>
        <dbReference type="ChEBI" id="CHEBI:58349"/>
    </ligand>
</feature>
<dbReference type="PIRSF" id="PIRSF006769">
    <property type="entry name" value="RibD"/>
    <property type="match status" value="1"/>
</dbReference>
<feature type="binding site" evidence="15">
    <location>
        <begin position="297"/>
        <end position="303"/>
    </location>
    <ligand>
        <name>NADP(+)</name>
        <dbReference type="ChEBI" id="CHEBI:58349"/>
    </ligand>
</feature>
<comment type="cofactor">
    <cofactor evidence="13 16">
        <name>Zn(2+)</name>
        <dbReference type="ChEBI" id="CHEBI:29105"/>
    </cofactor>
    <text evidence="13 16">Binds 1 zinc ion.</text>
</comment>
<evidence type="ECO:0000256" key="4">
    <source>
        <dbReference type="ARBA" id="ARBA00005259"/>
    </source>
</evidence>
<keyword evidence="11 13" id="KW-0560">Oxidoreductase</keyword>
<organism evidence="18 19">
    <name type="scientific">Methylomarinovum caldicuralii</name>
    <dbReference type="NCBI Taxonomy" id="438856"/>
    <lineage>
        <taxon>Bacteria</taxon>
        <taxon>Pseudomonadati</taxon>
        <taxon>Pseudomonadota</taxon>
        <taxon>Gammaproteobacteria</taxon>
        <taxon>Methylococcales</taxon>
        <taxon>Methylothermaceae</taxon>
        <taxon>Methylomarinovum</taxon>
    </lineage>
</organism>
<keyword evidence="6 13" id="KW-0686">Riboflavin biosynthesis</keyword>
<dbReference type="Pfam" id="PF01872">
    <property type="entry name" value="RibD_C"/>
    <property type="match status" value="1"/>
</dbReference>
<dbReference type="GO" id="GO:0008835">
    <property type="term" value="F:diaminohydroxyphosphoribosylaminopyrimidine deaminase activity"/>
    <property type="evidence" value="ECO:0007669"/>
    <property type="project" value="UniProtKB-EC"/>
</dbReference>
<dbReference type="EC" id="3.5.4.26" evidence="13"/>
<accession>A0AAU9C3M0</accession>
<evidence type="ECO:0000256" key="2">
    <source>
        <dbReference type="ARBA" id="ARBA00004882"/>
    </source>
</evidence>
<feature type="active site" description="Proton donor" evidence="14">
    <location>
        <position position="55"/>
    </location>
</feature>
<comment type="pathway">
    <text evidence="2 13">Cofactor biosynthesis; riboflavin biosynthesis; 5-amino-6-(D-ribitylamino)uracil from GTP: step 2/4.</text>
</comment>
<dbReference type="InterPro" id="IPR016193">
    <property type="entry name" value="Cytidine_deaminase-like"/>
</dbReference>
<dbReference type="InterPro" id="IPR004794">
    <property type="entry name" value="Eubact_RibD"/>
</dbReference>
<evidence type="ECO:0000256" key="7">
    <source>
        <dbReference type="ARBA" id="ARBA00022723"/>
    </source>
</evidence>
<feature type="binding site" evidence="15">
    <location>
        <position position="171"/>
    </location>
    <ligand>
        <name>substrate</name>
    </ligand>
</feature>
<comment type="similarity">
    <text evidence="4 13">In the N-terminal section; belongs to the cytidine and deoxycytidylate deaminase family.</text>
</comment>
<dbReference type="SUPFAM" id="SSF53597">
    <property type="entry name" value="Dihydrofolate reductase-like"/>
    <property type="match status" value="1"/>
</dbReference>
<reference evidence="19" key="1">
    <citation type="journal article" date="2024" name="Int. J. Syst. Evol. Microbiol.">
        <title>Methylomarinovum tepidoasis sp. nov., a moderately thermophilic methanotroph of the family Methylothermaceae isolated from a deep-sea hydrothermal field.</title>
        <authorList>
            <person name="Hirayama H."/>
            <person name="Takaki Y."/>
            <person name="Abe M."/>
            <person name="Miyazaki M."/>
            <person name="Uematsu K."/>
            <person name="Matsui Y."/>
            <person name="Takai K."/>
        </authorList>
    </citation>
    <scope>NUCLEOTIDE SEQUENCE [LARGE SCALE GENOMIC DNA]</scope>
    <source>
        <strain evidence="19">IT-9</strain>
    </source>
</reference>
<sequence>MTPASDHLWMARALRLAEKGRYTTDPNPRVGCVLVKDGRVVGEGWHRRAGGPHAEIEALKMAGEAARGADCYVTLEPCCHHGRTPPCTEALIKAGISRVVAAMADPNPRVAGGGLKRLQADGIEAVCGVLETEAEALNRGFVSRHRRGRPWVTAKLAASLDGRTALASGESKWITSPQARADVHRLRAGSSAVLTGIGTVLADNPRLDARLGDTDVVQPLRVVVDSRLRMPPTARMLDLPGRTLIACCHPDPARRAALEAAGAEIWVAPIREGRVDLAALLEELARREVNEVLVEAGSTLNGALAAAGLVDEWVIYLAPCLLGDEGRGLFHLPGIGKMADRIGLRFVETRRIGPDLRIKVQPR</sequence>
<dbReference type="InterPro" id="IPR016192">
    <property type="entry name" value="APOBEC/CMP_deaminase_Zn-bd"/>
</dbReference>
<dbReference type="PANTHER" id="PTHR38011">
    <property type="entry name" value="DIHYDROFOLATE REDUCTASE FAMILY PROTEIN (AFU_ORTHOLOGUE AFUA_8G06820)"/>
    <property type="match status" value="1"/>
</dbReference>
<comment type="catalytic activity">
    <reaction evidence="13">
        <text>2,5-diamino-6-hydroxy-4-(5-phosphoribosylamino)-pyrimidine + H2O + H(+) = 5-amino-6-(5-phospho-D-ribosylamino)uracil + NH4(+)</text>
        <dbReference type="Rhea" id="RHEA:21868"/>
        <dbReference type="ChEBI" id="CHEBI:15377"/>
        <dbReference type="ChEBI" id="CHEBI:15378"/>
        <dbReference type="ChEBI" id="CHEBI:28938"/>
        <dbReference type="ChEBI" id="CHEBI:58453"/>
        <dbReference type="ChEBI" id="CHEBI:58614"/>
        <dbReference type="EC" id="3.5.4.26"/>
    </reaction>
</comment>
<dbReference type="GO" id="GO:0009231">
    <property type="term" value="P:riboflavin biosynthetic process"/>
    <property type="evidence" value="ECO:0007669"/>
    <property type="project" value="UniProtKB-KW"/>
</dbReference>
<dbReference type="InterPro" id="IPR011549">
    <property type="entry name" value="RibD_C"/>
</dbReference>
<comment type="catalytic activity">
    <reaction evidence="13">
        <text>5-amino-6-(5-phospho-D-ribitylamino)uracil + NADP(+) = 5-amino-6-(5-phospho-D-ribosylamino)uracil + NADPH + H(+)</text>
        <dbReference type="Rhea" id="RHEA:17845"/>
        <dbReference type="ChEBI" id="CHEBI:15378"/>
        <dbReference type="ChEBI" id="CHEBI:57783"/>
        <dbReference type="ChEBI" id="CHEBI:58349"/>
        <dbReference type="ChEBI" id="CHEBI:58421"/>
        <dbReference type="ChEBI" id="CHEBI:58453"/>
        <dbReference type="EC" id="1.1.1.193"/>
    </reaction>
</comment>
<keyword evidence="19" id="KW-1185">Reference proteome</keyword>
<dbReference type="GO" id="GO:0008703">
    <property type="term" value="F:5-amino-6-(5-phosphoribosylamino)uracil reductase activity"/>
    <property type="evidence" value="ECO:0007669"/>
    <property type="project" value="UniProtKB-EC"/>
</dbReference>
<evidence type="ECO:0000256" key="10">
    <source>
        <dbReference type="ARBA" id="ARBA00022857"/>
    </source>
</evidence>
<evidence type="ECO:0000256" key="1">
    <source>
        <dbReference type="ARBA" id="ARBA00002151"/>
    </source>
</evidence>
<name>A0AAU9C3M0_9GAMM</name>
<dbReference type="Gene3D" id="3.40.140.10">
    <property type="entry name" value="Cytidine Deaminase, domain 2"/>
    <property type="match status" value="1"/>
</dbReference>
<keyword evidence="8 13" id="KW-0378">Hydrolase</keyword>
<dbReference type="GO" id="GO:0008270">
    <property type="term" value="F:zinc ion binding"/>
    <property type="evidence" value="ECO:0007669"/>
    <property type="project" value="InterPro"/>
</dbReference>
<feature type="binding site" evidence="15">
    <location>
        <position position="295"/>
    </location>
    <ligand>
        <name>substrate</name>
    </ligand>
</feature>
<dbReference type="FunFam" id="3.40.140.10:FF:000025">
    <property type="entry name" value="Riboflavin biosynthesis protein RibD"/>
    <property type="match status" value="1"/>
</dbReference>
<feature type="binding site" evidence="16">
    <location>
        <position position="53"/>
    </location>
    <ligand>
        <name>Zn(2+)</name>
        <dbReference type="ChEBI" id="CHEBI:29105"/>
        <note>catalytic</note>
    </ligand>
</feature>
<dbReference type="Proteomes" id="UP001321825">
    <property type="component" value="Chromosome"/>
</dbReference>
<feature type="binding site" evidence="16">
    <location>
        <position position="87"/>
    </location>
    <ligand>
        <name>Zn(2+)</name>
        <dbReference type="ChEBI" id="CHEBI:29105"/>
        <note>catalytic</note>
    </ligand>
</feature>
<evidence type="ECO:0000256" key="9">
    <source>
        <dbReference type="ARBA" id="ARBA00022833"/>
    </source>
</evidence>
<comment type="function">
    <text evidence="1 13">Converts 2,5-diamino-6-(ribosylamino)-4(3h)-pyrimidinone 5'-phosphate into 5-amino-6-(ribosylamino)-2,4(1h,3h)-pyrimidinedione 5'-phosphate.</text>
</comment>
<evidence type="ECO:0000313" key="18">
    <source>
        <dbReference type="EMBL" id="BCX81810.1"/>
    </source>
</evidence>
<keyword evidence="7 13" id="KW-0479">Metal-binding</keyword>
<dbReference type="GO" id="GO:0050661">
    <property type="term" value="F:NADP binding"/>
    <property type="evidence" value="ECO:0007669"/>
    <property type="project" value="InterPro"/>
</dbReference>
<evidence type="ECO:0000256" key="12">
    <source>
        <dbReference type="ARBA" id="ARBA00023268"/>
    </source>
</evidence>
<dbReference type="InterPro" id="IPR050765">
    <property type="entry name" value="Riboflavin_Biosynth_HTPR"/>
</dbReference>
<evidence type="ECO:0000256" key="16">
    <source>
        <dbReference type="PIRSR" id="PIRSR006769-3"/>
    </source>
</evidence>